<organism evidence="1 2">
    <name type="scientific">Caerostris darwini</name>
    <dbReference type="NCBI Taxonomy" id="1538125"/>
    <lineage>
        <taxon>Eukaryota</taxon>
        <taxon>Metazoa</taxon>
        <taxon>Ecdysozoa</taxon>
        <taxon>Arthropoda</taxon>
        <taxon>Chelicerata</taxon>
        <taxon>Arachnida</taxon>
        <taxon>Araneae</taxon>
        <taxon>Araneomorphae</taxon>
        <taxon>Entelegynae</taxon>
        <taxon>Araneoidea</taxon>
        <taxon>Araneidae</taxon>
        <taxon>Caerostris</taxon>
    </lineage>
</organism>
<gene>
    <name evidence="1" type="ORF">CDAR_8711</name>
</gene>
<dbReference type="Proteomes" id="UP001054837">
    <property type="component" value="Unassembled WGS sequence"/>
</dbReference>
<sequence length="103" mass="11640">MESGFQKELQVKVRGRGVQLSIIHTFLEAKRFFLCAHPSEDAPTVLLSYRPKKKKLEEKGLQNVNSSCILSRAVFHRAPLETTCSRLARLMHRAGSRSQSVDS</sequence>
<comment type="caution">
    <text evidence="1">The sequence shown here is derived from an EMBL/GenBank/DDBJ whole genome shotgun (WGS) entry which is preliminary data.</text>
</comment>
<accession>A0AAV4R588</accession>
<evidence type="ECO:0000313" key="1">
    <source>
        <dbReference type="EMBL" id="GIY15425.1"/>
    </source>
</evidence>
<reference evidence="1 2" key="1">
    <citation type="submission" date="2021-06" db="EMBL/GenBank/DDBJ databases">
        <title>Caerostris darwini draft genome.</title>
        <authorList>
            <person name="Kono N."/>
            <person name="Arakawa K."/>
        </authorList>
    </citation>
    <scope>NUCLEOTIDE SEQUENCE [LARGE SCALE GENOMIC DNA]</scope>
</reference>
<keyword evidence="2" id="KW-1185">Reference proteome</keyword>
<name>A0AAV4R588_9ARAC</name>
<dbReference type="AlphaFoldDB" id="A0AAV4R588"/>
<evidence type="ECO:0000313" key="2">
    <source>
        <dbReference type="Proteomes" id="UP001054837"/>
    </source>
</evidence>
<dbReference type="EMBL" id="BPLQ01005523">
    <property type="protein sequence ID" value="GIY15425.1"/>
    <property type="molecule type" value="Genomic_DNA"/>
</dbReference>
<protein>
    <submittedName>
        <fullName evidence="1">Uncharacterized protein</fullName>
    </submittedName>
</protein>
<proteinExistence type="predicted"/>